<keyword evidence="2" id="KW-1133">Transmembrane helix</keyword>
<sequence>MDRCLSPGYKISGSVLNTICSGSVDGMCHAIGAKSKNPKAAVVHCKLCDKHCQCREKRDGGDGKEDKERKKSKEDKGNALKENAIIVVICLAAFYILV</sequence>
<name>A0A0Q9X4F6_DROMO</name>
<accession>A0A0Q9X4F6</accession>
<protein>
    <submittedName>
        <fullName evidence="3">Uncharacterized protein, isoform B</fullName>
    </submittedName>
</protein>
<evidence type="ECO:0000313" key="4">
    <source>
        <dbReference type="Proteomes" id="UP000009192"/>
    </source>
</evidence>
<dbReference type="OrthoDB" id="10325885at2759"/>
<evidence type="ECO:0000256" key="2">
    <source>
        <dbReference type="SAM" id="Phobius"/>
    </source>
</evidence>
<dbReference type="Proteomes" id="UP000009192">
    <property type="component" value="Unassembled WGS sequence"/>
</dbReference>
<reference evidence="3 4" key="1">
    <citation type="journal article" date="2007" name="Nature">
        <title>Evolution of genes and genomes on the Drosophila phylogeny.</title>
        <authorList>
            <consortium name="Drosophila 12 Genomes Consortium"/>
            <person name="Clark A.G."/>
            <person name="Eisen M.B."/>
            <person name="Smith D.R."/>
            <person name="Bergman C.M."/>
            <person name="Oliver B."/>
            <person name="Markow T.A."/>
            <person name="Kaufman T.C."/>
            <person name="Kellis M."/>
            <person name="Gelbart W."/>
            <person name="Iyer V.N."/>
            <person name="Pollard D.A."/>
            <person name="Sackton T.B."/>
            <person name="Larracuente A.M."/>
            <person name="Singh N.D."/>
            <person name="Abad J.P."/>
            <person name="Abt D.N."/>
            <person name="Adryan B."/>
            <person name="Aguade M."/>
            <person name="Akashi H."/>
            <person name="Anderson W.W."/>
            <person name="Aquadro C.F."/>
            <person name="Ardell D.H."/>
            <person name="Arguello R."/>
            <person name="Artieri C.G."/>
            <person name="Barbash D.A."/>
            <person name="Barker D."/>
            <person name="Barsanti P."/>
            <person name="Batterham P."/>
            <person name="Batzoglou S."/>
            <person name="Begun D."/>
            <person name="Bhutkar A."/>
            <person name="Blanco E."/>
            <person name="Bosak S.A."/>
            <person name="Bradley R.K."/>
            <person name="Brand A.D."/>
            <person name="Brent M.R."/>
            <person name="Brooks A.N."/>
            <person name="Brown R.H."/>
            <person name="Butlin R.K."/>
            <person name="Caggese C."/>
            <person name="Calvi B.R."/>
            <person name="Bernardo de Carvalho A."/>
            <person name="Caspi A."/>
            <person name="Castrezana S."/>
            <person name="Celniker S.E."/>
            <person name="Chang J.L."/>
            <person name="Chapple C."/>
            <person name="Chatterji S."/>
            <person name="Chinwalla A."/>
            <person name="Civetta A."/>
            <person name="Clifton S.W."/>
            <person name="Comeron J.M."/>
            <person name="Costello J.C."/>
            <person name="Coyne J.A."/>
            <person name="Daub J."/>
            <person name="David R.G."/>
            <person name="Delcher A.L."/>
            <person name="Delehaunty K."/>
            <person name="Do C.B."/>
            <person name="Ebling H."/>
            <person name="Edwards K."/>
            <person name="Eickbush T."/>
            <person name="Evans J.D."/>
            <person name="Filipski A."/>
            <person name="Findeiss S."/>
            <person name="Freyhult E."/>
            <person name="Fulton L."/>
            <person name="Fulton R."/>
            <person name="Garcia A.C."/>
            <person name="Gardiner A."/>
            <person name="Garfield D.A."/>
            <person name="Garvin B.E."/>
            <person name="Gibson G."/>
            <person name="Gilbert D."/>
            <person name="Gnerre S."/>
            <person name="Godfrey J."/>
            <person name="Good R."/>
            <person name="Gotea V."/>
            <person name="Gravely B."/>
            <person name="Greenberg A.J."/>
            <person name="Griffiths-Jones S."/>
            <person name="Gross S."/>
            <person name="Guigo R."/>
            <person name="Gustafson E.A."/>
            <person name="Haerty W."/>
            <person name="Hahn M.W."/>
            <person name="Halligan D.L."/>
            <person name="Halpern A.L."/>
            <person name="Halter G.M."/>
            <person name="Han M.V."/>
            <person name="Heger A."/>
            <person name="Hillier L."/>
            <person name="Hinrichs A.S."/>
            <person name="Holmes I."/>
            <person name="Hoskins R.A."/>
            <person name="Hubisz M.J."/>
            <person name="Hultmark D."/>
            <person name="Huntley M.A."/>
            <person name="Jaffe D.B."/>
            <person name="Jagadeeshan S."/>
            <person name="Jeck W.R."/>
            <person name="Johnson J."/>
            <person name="Jones C.D."/>
            <person name="Jordan W.C."/>
            <person name="Karpen G.H."/>
            <person name="Kataoka E."/>
            <person name="Keightley P.D."/>
            <person name="Kheradpour P."/>
            <person name="Kirkness E.F."/>
            <person name="Koerich L.B."/>
            <person name="Kristiansen K."/>
            <person name="Kudrna D."/>
            <person name="Kulathinal R.J."/>
            <person name="Kumar S."/>
            <person name="Kwok R."/>
            <person name="Lander E."/>
            <person name="Langley C.H."/>
            <person name="Lapoint R."/>
            <person name="Lazzaro B.P."/>
            <person name="Lee S.J."/>
            <person name="Levesque L."/>
            <person name="Li R."/>
            <person name="Lin C.F."/>
            <person name="Lin M.F."/>
            <person name="Lindblad-Toh K."/>
            <person name="Llopart A."/>
            <person name="Long M."/>
            <person name="Low L."/>
            <person name="Lozovsky E."/>
            <person name="Lu J."/>
            <person name="Luo M."/>
            <person name="Machado C.A."/>
            <person name="Makalowski W."/>
            <person name="Marzo M."/>
            <person name="Matsuda M."/>
            <person name="Matzkin L."/>
            <person name="McAllister B."/>
            <person name="McBride C.S."/>
            <person name="McKernan B."/>
            <person name="McKernan K."/>
            <person name="Mendez-Lago M."/>
            <person name="Minx P."/>
            <person name="Mollenhauer M.U."/>
            <person name="Montooth K."/>
            <person name="Mount S.M."/>
            <person name="Mu X."/>
            <person name="Myers E."/>
            <person name="Negre B."/>
            <person name="Newfeld S."/>
            <person name="Nielsen R."/>
            <person name="Noor M.A."/>
            <person name="O'Grady P."/>
            <person name="Pachter L."/>
            <person name="Papaceit M."/>
            <person name="Parisi M.J."/>
            <person name="Parisi M."/>
            <person name="Parts L."/>
            <person name="Pedersen J.S."/>
            <person name="Pesole G."/>
            <person name="Phillippy A.M."/>
            <person name="Ponting C.P."/>
            <person name="Pop M."/>
            <person name="Porcelli D."/>
            <person name="Powell J.R."/>
            <person name="Prohaska S."/>
            <person name="Pruitt K."/>
            <person name="Puig M."/>
            <person name="Quesneville H."/>
            <person name="Ram K.R."/>
            <person name="Rand D."/>
            <person name="Rasmussen M.D."/>
            <person name="Reed L.K."/>
            <person name="Reenan R."/>
            <person name="Reily A."/>
            <person name="Remington K.A."/>
            <person name="Rieger T.T."/>
            <person name="Ritchie M.G."/>
            <person name="Robin C."/>
            <person name="Rogers Y.H."/>
            <person name="Rohde C."/>
            <person name="Rozas J."/>
            <person name="Rubenfield M.J."/>
            <person name="Ruiz A."/>
            <person name="Russo S."/>
            <person name="Salzberg S.L."/>
            <person name="Sanchez-Gracia A."/>
            <person name="Saranga D.J."/>
            <person name="Sato H."/>
            <person name="Schaeffer S.W."/>
            <person name="Schatz M.C."/>
            <person name="Schlenke T."/>
            <person name="Schwartz R."/>
            <person name="Segarra C."/>
            <person name="Singh R.S."/>
            <person name="Sirot L."/>
            <person name="Sirota M."/>
            <person name="Sisneros N.B."/>
            <person name="Smith C.D."/>
            <person name="Smith T.F."/>
            <person name="Spieth J."/>
            <person name="Stage D.E."/>
            <person name="Stark A."/>
            <person name="Stephan W."/>
            <person name="Strausberg R.L."/>
            <person name="Strempel S."/>
            <person name="Sturgill D."/>
            <person name="Sutton G."/>
            <person name="Sutton G.G."/>
            <person name="Tao W."/>
            <person name="Teichmann S."/>
            <person name="Tobari Y.N."/>
            <person name="Tomimura Y."/>
            <person name="Tsolas J.M."/>
            <person name="Valente V.L."/>
            <person name="Venter E."/>
            <person name="Venter J.C."/>
            <person name="Vicario S."/>
            <person name="Vieira F.G."/>
            <person name="Vilella A.J."/>
            <person name="Villasante A."/>
            <person name="Walenz B."/>
            <person name="Wang J."/>
            <person name="Wasserman M."/>
            <person name="Watts T."/>
            <person name="Wilson D."/>
            <person name="Wilson R.K."/>
            <person name="Wing R.A."/>
            <person name="Wolfner M.F."/>
            <person name="Wong A."/>
            <person name="Wong G.K."/>
            <person name="Wu C.I."/>
            <person name="Wu G."/>
            <person name="Yamamoto D."/>
            <person name="Yang H.P."/>
            <person name="Yang S.P."/>
            <person name="Yorke J.A."/>
            <person name="Yoshida K."/>
            <person name="Zdobnov E."/>
            <person name="Zhang P."/>
            <person name="Zhang Y."/>
            <person name="Zimin A.V."/>
            <person name="Baldwin J."/>
            <person name="Abdouelleil A."/>
            <person name="Abdulkadir J."/>
            <person name="Abebe A."/>
            <person name="Abera B."/>
            <person name="Abreu J."/>
            <person name="Acer S.C."/>
            <person name="Aftuck L."/>
            <person name="Alexander A."/>
            <person name="An P."/>
            <person name="Anderson E."/>
            <person name="Anderson S."/>
            <person name="Arachi H."/>
            <person name="Azer M."/>
            <person name="Bachantsang P."/>
            <person name="Barry A."/>
            <person name="Bayul T."/>
            <person name="Berlin A."/>
            <person name="Bessette D."/>
            <person name="Bloom T."/>
            <person name="Blye J."/>
            <person name="Boguslavskiy L."/>
            <person name="Bonnet C."/>
            <person name="Boukhgalter B."/>
            <person name="Bourzgui I."/>
            <person name="Brown A."/>
            <person name="Cahill P."/>
            <person name="Channer S."/>
            <person name="Cheshatsang Y."/>
            <person name="Chuda L."/>
            <person name="Citroen M."/>
            <person name="Collymore A."/>
            <person name="Cooke P."/>
            <person name="Costello M."/>
            <person name="D'Aco K."/>
            <person name="Daza R."/>
            <person name="De Haan G."/>
            <person name="DeGray S."/>
            <person name="DeMaso C."/>
            <person name="Dhargay N."/>
            <person name="Dooley K."/>
            <person name="Dooley E."/>
            <person name="Doricent M."/>
            <person name="Dorje P."/>
            <person name="Dorjee K."/>
            <person name="Dupes A."/>
            <person name="Elong R."/>
            <person name="Falk J."/>
            <person name="Farina A."/>
            <person name="Faro S."/>
            <person name="Ferguson D."/>
            <person name="Fisher S."/>
            <person name="Foley C.D."/>
            <person name="Franke A."/>
            <person name="Friedrich D."/>
            <person name="Gadbois L."/>
            <person name="Gearin G."/>
            <person name="Gearin C.R."/>
            <person name="Giannoukos G."/>
            <person name="Goode T."/>
            <person name="Graham J."/>
            <person name="Grandbois E."/>
            <person name="Grewal S."/>
            <person name="Gyaltsen K."/>
            <person name="Hafez N."/>
            <person name="Hagos B."/>
            <person name="Hall J."/>
            <person name="Henson C."/>
            <person name="Hollinger A."/>
            <person name="Honan T."/>
            <person name="Huard M.D."/>
            <person name="Hughes L."/>
            <person name="Hurhula B."/>
            <person name="Husby M.E."/>
            <person name="Kamat A."/>
            <person name="Kanga B."/>
            <person name="Kashin S."/>
            <person name="Khazanovich D."/>
            <person name="Kisner P."/>
            <person name="Lance K."/>
            <person name="Lara M."/>
            <person name="Lee W."/>
            <person name="Lennon N."/>
            <person name="Letendre F."/>
            <person name="LeVine R."/>
            <person name="Lipovsky A."/>
            <person name="Liu X."/>
            <person name="Liu J."/>
            <person name="Liu S."/>
            <person name="Lokyitsang T."/>
            <person name="Lokyitsang Y."/>
            <person name="Lubonja R."/>
            <person name="Lui A."/>
            <person name="MacDonald P."/>
            <person name="Magnisalis V."/>
            <person name="Maru K."/>
            <person name="Matthews C."/>
            <person name="McCusker W."/>
            <person name="McDonough S."/>
            <person name="Mehta T."/>
            <person name="Meldrim J."/>
            <person name="Meneus L."/>
            <person name="Mihai O."/>
            <person name="Mihalev A."/>
            <person name="Mihova T."/>
            <person name="Mittelman R."/>
            <person name="Mlenga V."/>
            <person name="Montmayeur A."/>
            <person name="Mulrain L."/>
            <person name="Navidi A."/>
            <person name="Naylor J."/>
            <person name="Negash T."/>
            <person name="Nguyen T."/>
            <person name="Nguyen N."/>
            <person name="Nicol R."/>
            <person name="Norbu C."/>
            <person name="Norbu N."/>
            <person name="Novod N."/>
            <person name="O'Neill B."/>
            <person name="Osman S."/>
            <person name="Markiewicz E."/>
            <person name="Oyono O.L."/>
            <person name="Patti C."/>
            <person name="Phunkhang P."/>
            <person name="Pierre F."/>
            <person name="Priest M."/>
            <person name="Raghuraman S."/>
            <person name="Rege F."/>
            <person name="Reyes R."/>
            <person name="Rise C."/>
            <person name="Rogov P."/>
            <person name="Ross K."/>
            <person name="Ryan E."/>
            <person name="Settipalli S."/>
            <person name="Shea T."/>
            <person name="Sherpa N."/>
            <person name="Shi L."/>
            <person name="Shih D."/>
            <person name="Sparrow T."/>
            <person name="Spaulding J."/>
            <person name="Stalker J."/>
            <person name="Stange-Thomann N."/>
            <person name="Stavropoulos S."/>
            <person name="Stone C."/>
            <person name="Strader C."/>
            <person name="Tesfaye S."/>
            <person name="Thomson T."/>
            <person name="Thoulutsang Y."/>
            <person name="Thoulutsang D."/>
            <person name="Topham K."/>
            <person name="Topping I."/>
            <person name="Tsamla T."/>
            <person name="Vassiliev H."/>
            <person name="Vo A."/>
            <person name="Wangchuk T."/>
            <person name="Wangdi T."/>
            <person name="Weiand M."/>
            <person name="Wilkinson J."/>
            <person name="Wilson A."/>
            <person name="Yadav S."/>
            <person name="Young G."/>
            <person name="Yu Q."/>
            <person name="Zembek L."/>
            <person name="Zhong D."/>
            <person name="Zimmer A."/>
            <person name="Zwirko Z."/>
            <person name="Jaffe D.B."/>
            <person name="Alvarez P."/>
            <person name="Brockman W."/>
            <person name="Butler J."/>
            <person name="Chin C."/>
            <person name="Gnerre S."/>
            <person name="Grabherr M."/>
            <person name="Kleber M."/>
            <person name="Mauceli E."/>
            <person name="MacCallum I."/>
        </authorList>
    </citation>
    <scope>NUCLEOTIDE SEQUENCE [LARGE SCALE GENOMIC DNA]</scope>
    <source>
        <strain evidence="4">Tucson 15081-1352.22</strain>
    </source>
</reference>
<keyword evidence="2" id="KW-0472">Membrane</keyword>
<feature type="transmembrane region" description="Helical" evidence="2">
    <location>
        <begin position="79"/>
        <end position="97"/>
    </location>
</feature>
<dbReference type="EMBL" id="CH933807">
    <property type="protein sequence ID" value="KRG02950.1"/>
    <property type="molecule type" value="Genomic_DNA"/>
</dbReference>
<dbReference type="InParanoid" id="A0A0Q9X4F6"/>
<proteinExistence type="predicted"/>
<organism evidence="3 4">
    <name type="scientific">Drosophila mojavensis</name>
    <name type="common">Fruit fly</name>
    <dbReference type="NCBI Taxonomy" id="7230"/>
    <lineage>
        <taxon>Eukaryota</taxon>
        <taxon>Metazoa</taxon>
        <taxon>Ecdysozoa</taxon>
        <taxon>Arthropoda</taxon>
        <taxon>Hexapoda</taxon>
        <taxon>Insecta</taxon>
        <taxon>Pterygota</taxon>
        <taxon>Neoptera</taxon>
        <taxon>Endopterygota</taxon>
        <taxon>Diptera</taxon>
        <taxon>Brachycera</taxon>
        <taxon>Muscomorpha</taxon>
        <taxon>Ephydroidea</taxon>
        <taxon>Drosophilidae</taxon>
        <taxon>Drosophila</taxon>
    </lineage>
</organism>
<keyword evidence="2" id="KW-0812">Transmembrane</keyword>
<gene>
    <name evidence="3" type="primary">Dmoj\GI26053</name>
    <name evidence="3" type="ORF">Dmoj_GI26053</name>
</gene>
<evidence type="ECO:0000256" key="1">
    <source>
        <dbReference type="SAM" id="MobiDB-lite"/>
    </source>
</evidence>
<keyword evidence="4" id="KW-1185">Reference proteome</keyword>
<dbReference type="AlphaFoldDB" id="A0A0Q9X4F6"/>
<dbReference type="KEGG" id="dmo:Dmoj_GI26053"/>
<feature type="region of interest" description="Disordered" evidence="1">
    <location>
        <begin position="54"/>
        <end position="76"/>
    </location>
</feature>
<evidence type="ECO:0000313" key="3">
    <source>
        <dbReference type="EMBL" id="KRG02950.1"/>
    </source>
</evidence>